<protein>
    <submittedName>
        <fullName evidence="2">Uncharacterized protein</fullName>
    </submittedName>
</protein>
<evidence type="ECO:0000256" key="1">
    <source>
        <dbReference type="SAM" id="MobiDB-lite"/>
    </source>
</evidence>
<sequence length="405" mass="43410">MSGTANSLLRTSSHGSLGSLSGRTSHWTQIAPPPSNLATEVFYGLRRSHTATRSLAPTSSLSYARGSRNCSCSGASAVNPSASRNFSALNRGNRNKTPFGSQAHSRSCGALTRACSPSGMELCGSWDEEGEREFDSCPRSYTLHAQTGDNNQLRLSGARKEGAAAIQKPPPNGSLPPFQWDLPEIEKGTPAPKRHSALPAWGWEAREAWNLDSPLENPGRSDLSGGVLSWADTVVPPGMDVLDNMSTLSSLNEVFVILFGVGEEGEEGIYSLKSLGGQGVAVDTVIAFESEVDADRYAGLLEAVMVWKPTVHSITPVELVEFVLDSGLDCRLQPRGSHIFPPDWNVPVGMTDWERKRRLRMGQYTVLEADPADGAAPDSGGEPSLLGIGDIEKARAKLEQLYSSS</sequence>
<accession>A0A061R8Z9</accession>
<feature type="compositionally biased region" description="Low complexity" evidence="1">
    <location>
        <begin position="7"/>
        <end position="26"/>
    </location>
</feature>
<dbReference type="InterPro" id="IPR021503">
    <property type="entry name" value="DUF3110"/>
</dbReference>
<dbReference type="AlphaFoldDB" id="A0A061R8Z9"/>
<organism evidence="2">
    <name type="scientific">Tetraselmis sp. GSL018</name>
    <dbReference type="NCBI Taxonomy" id="582737"/>
    <lineage>
        <taxon>Eukaryota</taxon>
        <taxon>Viridiplantae</taxon>
        <taxon>Chlorophyta</taxon>
        <taxon>core chlorophytes</taxon>
        <taxon>Chlorodendrophyceae</taxon>
        <taxon>Chlorodendrales</taxon>
        <taxon>Chlorodendraceae</taxon>
        <taxon>Tetraselmis</taxon>
    </lineage>
</organism>
<dbReference type="EMBL" id="GBEZ01016848">
    <property type="protein sequence ID" value="JAC69437.1"/>
    <property type="molecule type" value="Transcribed_RNA"/>
</dbReference>
<proteinExistence type="predicted"/>
<evidence type="ECO:0000313" key="2">
    <source>
        <dbReference type="EMBL" id="JAC69437.1"/>
    </source>
</evidence>
<reference evidence="2" key="1">
    <citation type="submission" date="2014-05" db="EMBL/GenBank/DDBJ databases">
        <title>The transcriptome of the halophilic microalga Tetraselmis sp. GSL018 isolated from the Great Salt Lake, Utah.</title>
        <authorList>
            <person name="Jinkerson R.E."/>
            <person name="D'Adamo S."/>
            <person name="Posewitz M.C."/>
        </authorList>
    </citation>
    <scope>NUCLEOTIDE SEQUENCE</scope>
    <source>
        <strain evidence="2">GSL018</strain>
    </source>
</reference>
<feature type="region of interest" description="Disordered" evidence="1">
    <location>
        <begin position="1"/>
        <end position="32"/>
    </location>
</feature>
<dbReference type="Pfam" id="PF11360">
    <property type="entry name" value="DUF3110"/>
    <property type="match status" value="1"/>
</dbReference>
<gene>
    <name evidence="2" type="ORF">TSPGSL018_6370</name>
</gene>
<name>A0A061R8Z9_9CHLO</name>